<dbReference type="InterPro" id="IPR000246">
    <property type="entry name" value="Peptidase_T2"/>
</dbReference>
<feature type="non-terminal residue" evidence="1">
    <location>
        <position position="72"/>
    </location>
</feature>
<dbReference type="VEuPathDB" id="FungiDB:MPH_11303"/>
<dbReference type="Proteomes" id="UP000007129">
    <property type="component" value="Unassembled WGS sequence"/>
</dbReference>
<proteinExistence type="predicted"/>
<evidence type="ECO:0000313" key="1">
    <source>
        <dbReference type="EMBL" id="EKG11807.1"/>
    </source>
</evidence>
<comment type="caution">
    <text evidence="1">The sequence shown here is derived from an EMBL/GenBank/DDBJ whole genome shotgun (WGS) entry which is preliminary data.</text>
</comment>
<dbReference type="Pfam" id="PF01112">
    <property type="entry name" value="Asparaginase_2"/>
    <property type="match status" value="1"/>
</dbReference>
<dbReference type="InParanoid" id="K2RFY3"/>
<dbReference type="OrthoDB" id="2262349at2759"/>
<dbReference type="AlphaFoldDB" id="K2RFY3"/>
<reference evidence="1 2" key="1">
    <citation type="journal article" date="2012" name="BMC Genomics">
        <title>Tools to kill: Genome of one of the most destructive plant pathogenic fungi Macrophomina phaseolina.</title>
        <authorList>
            <person name="Islam M.S."/>
            <person name="Haque M.S."/>
            <person name="Islam M.M."/>
            <person name="Emdad E.M."/>
            <person name="Halim A."/>
            <person name="Hossen Q.M.M."/>
            <person name="Hossain M.Z."/>
            <person name="Ahmed B."/>
            <person name="Rahim S."/>
            <person name="Rahman M.S."/>
            <person name="Alam M.M."/>
            <person name="Hou S."/>
            <person name="Wan X."/>
            <person name="Saito J.A."/>
            <person name="Alam M."/>
        </authorList>
    </citation>
    <scope>NUCLEOTIDE SEQUENCE [LARGE SCALE GENOMIC DNA]</scope>
    <source>
        <strain evidence="1 2">MS6</strain>
    </source>
</reference>
<evidence type="ECO:0000313" key="2">
    <source>
        <dbReference type="Proteomes" id="UP000007129"/>
    </source>
</evidence>
<dbReference type="EMBL" id="AHHD01000467">
    <property type="protein sequence ID" value="EKG11807.1"/>
    <property type="molecule type" value="Genomic_DNA"/>
</dbReference>
<dbReference type="GO" id="GO:0016787">
    <property type="term" value="F:hydrolase activity"/>
    <property type="evidence" value="ECO:0007669"/>
    <property type="project" value="InterPro"/>
</dbReference>
<dbReference type="InterPro" id="IPR029055">
    <property type="entry name" value="Ntn_hydrolases_N"/>
</dbReference>
<dbReference type="STRING" id="1126212.K2RFY3"/>
<gene>
    <name evidence="1" type="ORF">MPH_11303</name>
</gene>
<sequence length="72" mass="7699">MATSDPVIKPRIIIHGGAGNISRANVPADSYSNYRSSLQRILRLASAELAKPNATALDVATYAVSLFEDEPL</sequence>
<dbReference type="HOGENOM" id="CLU_2746965_0_0_1"/>
<accession>K2RFY3</accession>
<dbReference type="SUPFAM" id="SSF56235">
    <property type="entry name" value="N-terminal nucleophile aminohydrolases (Ntn hydrolases)"/>
    <property type="match status" value="1"/>
</dbReference>
<protein>
    <submittedName>
        <fullName evidence="1">Peptidase T2 asparaginase 2</fullName>
    </submittedName>
</protein>
<organism evidence="1 2">
    <name type="scientific">Macrophomina phaseolina (strain MS6)</name>
    <name type="common">Charcoal rot fungus</name>
    <dbReference type="NCBI Taxonomy" id="1126212"/>
    <lineage>
        <taxon>Eukaryota</taxon>
        <taxon>Fungi</taxon>
        <taxon>Dikarya</taxon>
        <taxon>Ascomycota</taxon>
        <taxon>Pezizomycotina</taxon>
        <taxon>Dothideomycetes</taxon>
        <taxon>Dothideomycetes incertae sedis</taxon>
        <taxon>Botryosphaeriales</taxon>
        <taxon>Botryosphaeriaceae</taxon>
        <taxon>Macrophomina</taxon>
    </lineage>
</organism>
<name>K2RFY3_MACPH</name>